<proteinExistence type="predicted"/>
<evidence type="ECO:0000313" key="10">
    <source>
        <dbReference type="Proteomes" id="UP000830116"/>
    </source>
</evidence>
<evidence type="ECO:0000256" key="8">
    <source>
        <dbReference type="SAM" id="MobiDB-lite"/>
    </source>
</evidence>
<keyword evidence="6" id="KW-0811">Translocation</keyword>
<keyword evidence="4" id="KW-0653">Protein transport</keyword>
<keyword evidence="7" id="KW-0472">Membrane</keyword>
<keyword evidence="3" id="KW-0812">Transmembrane</keyword>
<feature type="region of interest" description="Disordered" evidence="8">
    <location>
        <begin position="57"/>
        <end position="104"/>
    </location>
</feature>
<dbReference type="PANTHER" id="PTHR33162:SF1">
    <property type="entry name" value="SEC-INDEPENDENT PROTEIN TRANSLOCASE PROTEIN TATA, CHLOROPLASTIC"/>
    <property type="match status" value="1"/>
</dbReference>
<evidence type="ECO:0000256" key="2">
    <source>
        <dbReference type="ARBA" id="ARBA00022448"/>
    </source>
</evidence>
<evidence type="ECO:0000313" key="9">
    <source>
        <dbReference type="EMBL" id="UOF00446.1"/>
    </source>
</evidence>
<dbReference type="RefSeq" id="WP_243536397.1">
    <property type="nucleotide sequence ID" value="NZ_CP093442.1"/>
</dbReference>
<name>A0ABY4C9U4_9BACT</name>
<reference evidence="9" key="1">
    <citation type="submission" date="2022-03" db="EMBL/GenBank/DDBJ databases">
        <title>Genome Identification and Characterization of new species Bdellovibrio reynosense LBG001 sp. nov. from a Mexico soil sample.</title>
        <authorList>
            <person name="Camilli A."/>
            <person name="Ajao Y."/>
            <person name="Guo X."/>
        </authorList>
    </citation>
    <scope>NUCLEOTIDE SEQUENCE</scope>
    <source>
        <strain evidence="9">LBG001</strain>
    </source>
</reference>
<protein>
    <submittedName>
        <fullName evidence="9">Twin-arginine translocase TatA/TatE family subunit</fullName>
    </submittedName>
</protein>
<evidence type="ECO:0000256" key="7">
    <source>
        <dbReference type="ARBA" id="ARBA00023136"/>
    </source>
</evidence>
<evidence type="ECO:0000256" key="6">
    <source>
        <dbReference type="ARBA" id="ARBA00023010"/>
    </source>
</evidence>
<dbReference type="InterPro" id="IPR003369">
    <property type="entry name" value="TatA/B/E"/>
</dbReference>
<evidence type="ECO:0000256" key="4">
    <source>
        <dbReference type="ARBA" id="ARBA00022927"/>
    </source>
</evidence>
<dbReference type="Gene3D" id="1.20.5.3310">
    <property type="match status" value="1"/>
</dbReference>
<sequence>MSEIIVLGVLALIVIGPKELPELARSIGRFLNELKRTTNVLQDELKEQVRLDRLDLRGDEAVTPPSIDPATTGHHIAAPPADPQQMELTDQSSAEEKKEEHKPS</sequence>
<keyword evidence="10" id="KW-1185">Reference proteome</keyword>
<dbReference type="PRINTS" id="PR01506">
    <property type="entry name" value="TATBPROTEIN"/>
</dbReference>
<organism evidence="9 10">
    <name type="scientific">Bdellovibrio reynosensis</name>
    <dbReference type="NCBI Taxonomy" id="2835041"/>
    <lineage>
        <taxon>Bacteria</taxon>
        <taxon>Pseudomonadati</taxon>
        <taxon>Bdellovibrionota</taxon>
        <taxon>Bdellovibrionia</taxon>
        <taxon>Bdellovibrionales</taxon>
        <taxon>Pseudobdellovibrionaceae</taxon>
        <taxon>Bdellovibrio</taxon>
    </lineage>
</organism>
<evidence type="ECO:0000256" key="3">
    <source>
        <dbReference type="ARBA" id="ARBA00022692"/>
    </source>
</evidence>
<feature type="compositionally biased region" description="Basic and acidic residues" evidence="8">
    <location>
        <begin position="94"/>
        <end position="104"/>
    </location>
</feature>
<comment type="subcellular location">
    <subcellularLocation>
        <location evidence="1">Membrane</location>
        <topology evidence="1">Single-pass membrane protein</topology>
    </subcellularLocation>
</comment>
<dbReference type="EMBL" id="CP093442">
    <property type="protein sequence ID" value="UOF00446.1"/>
    <property type="molecule type" value="Genomic_DNA"/>
</dbReference>
<keyword evidence="2" id="KW-0813">Transport</keyword>
<gene>
    <name evidence="9" type="ORF">MNR06_12130</name>
</gene>
<evidence type="ECO:0000256" key="1">
    <source>
        <dbReference type="ARBA" id="ARBA00004167"/>
    </source>
</evidence>
<keyword evidence="5" id="KW-1133">Transmembrane helix</keyword>
<evidence type="ECO:0000256" key="5">
    <source>
        <dbReference type="ARBA" id="ARBA00022989"/>
    </source>
</evidence>
<accession>A0ABY4C9U4</accession>
<dbReference type="Proteomes" id="UP000830116">
    <property type="component" value="Chromosome"/>
</dbReference>
<dbReference type="PANTHER" id="PTHR33162">
    <property type="entry name" value="SEC-INDEPENDENT PROTEIN TRANSLOCASE PROTEIN TATA, CHLOROPLASTIC"/>
    <property type="match status" value="1"/>
</dbReference>
<dbReference type="Pfam" id="PF02416">
    <property type="entry name" value="TatA_B_E"/>
    <property type="match status" value="1"/>
</dbReference>